<gene>
    <name evidence="2" type="ORF">SCLAR_v1c09230</name>
</gene>
<dbReference type="PROSITE" id="PS51192">
    <property type="entry name" value="HELICASE_ATP_BIND_1"/>
    <property type="match status" value="1"/>
</dbReference>
<protein>
    <recommendedName>
        <fullName evidence="1">Helicase ATP-binding domain-containing protein</fullName>
    </recommendedName>
</protein>
<dbReference type="RefSeq" id="WP_100254767.1">
    <property type="nucleotide sequence ID" value="NZ_CP024870.1"/>
</dbReference>
<dbReference type="GO" id="GO:0043138">
    <property type="term" value="F:3'-5' DNA helicase activity"/>
    <property type="evidence" value="ECO:0007669"/>
    <property type="project" value="TreeGrafter"/>
</dbReference>
<keyword evidence="3" id="KW-1185">Reference proteome</keyword>
<sequence>MSIILTDQQKKIIESAANYNLVIQAVAGSGKTSTAFEIAKYYSDKKFMIVTYNRDLKAEILEKAIKSGLKNLDVQNYHSLCKKYYQDDALTDEKILEVLQADTPIQKWTTSSKLDYLILDEVQDMNCVRFHLIKKFIKDINQDLKLIVLGDEKQTLYEYQGSDARYLSLASKIFPSKYKWKHLKLTTSFRITKNIAKFLNLNYFNNSFKITAKKSSKHKVEYISFNPYESYAIKNYLAEQINEFEVENSIIIANSTNSEAIKKLYNYLSDYKKILIHINEVGSSKRDDLKQNKLEVSTIHGTKGREKDLVILYGFDEDYFEIDKTAVNQPLDLFYVGITRAKQKIILLRNENYANFSFLDLENKGKHLKINVSESKPVLKQKSEKPKKYYFDVTSLLEHTPFYYLANLKKHLKVTKKSIVSSVVDFKMTNFIKLQKHKIDYLQDTSSINGKLVTLMLLHERQELSSKIAPLVEYQKDKYF</sequence>
<dbReference type="GO" id="GO:0003677">
    <property type="term" value="F:DNA binding"/>
    <property type="evidence" value="ECO:0007669"/>
    <property type="project" value="InterPro"/>
</dbReference>
<dbReference type="Gene3D" id="3.40.50.300">
    <property type="entry name" value="P-loop containing nucleotide triphosphate hydrolases"/>
    <property type="match status" value="2"/>
</dbReference>
<feature type="domain" description="Helicase ATP-binding" evidence="1">
    <location>
        <begin position="12"/>
        <end position="149"/>
    </location>
</feature>
<proteinExistence type="predicted"/>
<dbReference type="AlphaFoldDB" id="A0A2K8KL24"/>
<dbReference type="InterPro" id="IPR014001">
    <property type="entry name" value="Helicase_ATP-bd"/>
</dbReference>
<name>A0A2K8KL24_9MOLU</name>
<dbReference type="InterPro" id="IPR027417">
    <property type="entry name" value="P-loop_NTPase"/>
</dbReference>
<accession>A0A2K8KL24</accession>
<reference evidence="2 3" key="1">
    <citation type="submission" date="2017-11" db="EMBL/GenBank/DDBJ databases">
        <title>Complete genome sequence of Spiroplasma clarkii CN-5 (DSM 19994).</title>
        <authorList>
            <person name="Tsai Y.-M."/>
            <person name="Chang A."/>
            <person name="Lo W.-S."/>
            <person name="Kuo C.-H."/>
        </authorList>
    </citation>
    <scope>NUCLEOTIDE SEQUENCE [LARGE SCALE GENOMIC DNA]</scope>
    <source>
        <strain evidence="2 3">CN-5</strain>
    </source>
</reference>
<dbReference type="GO" id="GO:0000725">
    <property type="term" value="P:recombinational repair"/>
    <property type="evidence" value="ECO:0007669"/>
    <property type="project" value="TreeGrafter"/>
</dbReference>
<dbReference type="Proteomes" id="UP000231179">
    <property type="component" value="Chromosome"/>
</dbReference>
<dbReference type="PANTHER" id="PTHR11070">
    <property type="entry name" value="UVRD / RECB / PCRA DNA HELICASE FAMILY MEMBER"/>
    <property type="match status" value="1"/>
</dbReference>
<dbReference type="InterPro" id="IPR000212">
    <property type="entry name" value="DNA_helicase_UvrD/REP"/>
</dbReference>
<evidence type="ECO:0000313" key="3">
    <source>
        <dbReference type="Proteomes" id="UP000231179"/>
    </source>
</evidence>
<evidence type="ECO:0000259" key="1">
    <source>
        <dbReference type="PROSITE" id="PS51192"/>
    </source>
</evidence>
<dbReference type="EMBL" id="CP024870">
    <property type="protein sequence ID" value="ATX71229.1"/>
    <property type="molecule type" value="Genomic_DNA"/>
</dbReference>
<evidence type="ECO:0000313" key="2">
    <source>
        <dbReference type="EMBL" id="ATX71229.1"/>
    </source>
</evidence>
<dbReference type="Pfam" id="PF13245">
    <property type="entry name" value="AAA_19"/>
    <property type="match status" value="1"/>
</dbReference>
<dbReference type="PANTHER" id="PTHR11070:SF2">
    <property type="entry name" value="ATP-DEPENDENT DNA HELICASE SRS2"/>
    <property type="match status" value="1"/>
</dbReference>
<dbReference type="GO" id="GO:0005524">
    <property type="term" value="F:ATP binding"/>
    <property type="evidence" value="ECO:0007669"/>
    <property type="project" value="InterPro"/>
</dbReference>
<organism evidence="2 3">
    <name type="scientific">Spiroplasma clarkii</name>
    <dbReference type="NCBI Taxonomy" id="2139"/>
    <lineage>
        <taxon>Bacteria</taxon>
        <taxon>Bacillati</taxon>
        <taxon>Mycoplasmatota</taxon>
        <taxon>Mollicutes</taxon>
        <taxon>Entomoplasmatales</taxon>
        <taxon>Spiroplasmataceae</taxon>
        <taxon>Spiroplasma</taxon>
    </lineage>
</organism>
<dbReference type="SUPFAM" id="SSF52540">
    <property type="entry name" value="P-loop containing nucleoside triphosphate hydrolases"/>
    <property type="match status" value="1"/>
</dbReference>